<evidence type="ECO:0000313" key="2">
    <source>
        <dbReference type="Proteomes" id="UP000298471"/>
    </source>
</evidence>
<dbReference type="EMBL" id="SRMB01000001">
    <property type="protein sequence ID" value="TGE29782.1"/>
    <property type="molecule type" value="Genomic_DNA"/>
</dbReference>
<name>A0A4Z0QM14_9BACT</name>
<protein>
    <submittedName>
        <fullName evidence="1">Uncharacterized protein</fullName>
    </submittedName>
</protein>
<accession>A0A4Z0QM14</accession>
<keyword evidence="2" id="KW-1185">Reference proteome</keyword>
<sequence length="179" mass="20739">MRHTIKQGKHQDNRLFSSWPHLGRKSISRYVTFGESCRYTLPQYNSLDVNKLFGLSFGFFAVHENSARFGWRWNEQDQCIDLLAYCYVNGRRNWNEQMEFPLVAQVKLGQKVRLTIEKCFQWSSGSSLPKYAFLAEDDGLIGCIRVVDTISVPRYGLTHSLYFGGSQPAPHDIHIEIEK</sequence>
<dbReference type="OrthoDB" id="652507at2"/>
<organism evidence="1 2">
    <name type="scientific">Hymenobacter metallicola</name>
    <dbReference type="NCBI Taxonomy" id="2563114"/>
    <lineage>
        <taxon>Bacteria</taxon>
        <taxon>Pseudomonadati</taxon>
        <taxon>Bacteroidota</taxon>
        <taxon>Cytophagia</taxon>
        <taxon>Cytophagales</taxon>
        <taxon>Hymenobacteraceae</taxon>
        <taxon>Hymenobacter</taxon>
    </lineage>
</organism>
<dbReference type="Proteomes" id="UP000298471">
    <property type="component" value="Unassembled WGS sequence"/>
</dbReference>
<gene>
    <name evidence="1" type="ORF">E5K02_10070</name>
</gene>
<dbReference type="AlphaFoldDB" id="A0A4Z0QM14"/>
<dbReference type="RefSeq" id="WP_135394559.1">
    <property type="nucleotide sequence ID" value="NZ_SRMB01000001.1"/>
</dbReference>
<evidence type="ECO:0000313" key="1">
    <source>
        <dbReference type="EMBL" id="TGE29782.1"/>
    </source>
</evidence>
<proteinExistence type="predicted"/>
<comment type="caution">
    <text evidence="1">The sequence shown here is derived from an EMBL/GenBank/DDBJ whole genome shotgun (WGS) entry which is preliminary data.</text>
</comment>
<reference evidence="1 2" key="1">
    <citation type="submission" date="2019-04" db="EMBL/GenBank/DDBJ databases">
        <authorList>
            <person name="Feng G."/>
            <person name="Zhang J."/>
            <person name="Zhu H."/>
        </authorList>
    </citation>
    <scope>NUCLEOTIDE SEQUENCE [LARGE SCALE GENOMIC DNA]</scope>
    <source>
        <strain evidence="1 2">9PBR-1</strain>
    </source>
</reference>